<dbReference type="CDD" id="cd17329">
    <property type="entry name" value="MFS_MdtH_MDR_like"/>
    <property type="match status" value="1"/>
</dbReference>
<sequence>MERILNVLRTYHPLVWVLVGGTAFARTASFMSLPFLALYLSRTTGLDPFVTGTIVGAGALAGTFGGFIGGNLSDRFGRKRVMLSTLFVWAAVFWGFAMAEEAALFLILNLLNGLCRSFFEPTGQALLADVTPPDKRMRVFGFRYMAINVGAAVGPLIGAYLGMVSGKITFWITGGAYLLYAVALLIMMNRFAPAVPAAPPERTRFTAALRVICKDAALGWFILGGILGQIGYAQIESTLPLHLKTLFGENNALYPALLTLNAVTVILLQIVVTRWAEKRSLIGNLGLGCLLFGLGLGCFAIGEHRVVMMLGMFILTIGEILTFPTSSLFIDRLAPESLRGTYFGANSFRNVGFFIGPSLGGWLLGSHGGKTAFGLIALLTVCGVLFYWMGYRAWLQRKKAPEKESVSNTSLSAAKAVR</sequence>
<keyword evidence="2" id="KW-0813">Transport</keyword>
<feature type="transmembrane region" description="Helical" evidence="7">
    <location>
        <begin position="49"/>
        <end position="69"/>
    </location>
</feature>
<evidence type="ECO:0000256" key="2">
    <source>
        <dbReference type="ARBA" id="ARBA00022448"/>
    </source>
</evidence>
<evidence type="ECO:0000259" key="8">
    <source>
        <dbReference type="PROSITE" id="PS50850"/>
    </source>
</evidence>
<dbReference type="EMBL" id="FOOK01000006">
    <property type="protein sequence ID" value="SFF82991.1"/>
    <property type="molecule type" value="Genomic_DNA"/>
</dbReference>
<comment type="subcellular location">
    <subcellularLocation>
        <location evidence="1">Cell membrane</location>
        <topology evidence="1">Multi-pass membrane protein</topology>
    </subcellularLocation>
</comment>
<organism evidence="9 10">
    <name type="scientific">Planifilum fulgidum</name>
    <dbReference type="NCBI Taxonomy" id="201973"/>
    <lineage>
        <taxon>Bacteria</taxon>
        <taxon>Bacillati</taxon>
        <taxon>Bacillota</taxon>
        <taxon>Bacilli</taxon>
        <taxon>Bacillales</taxon>
        <taxon>Thermoactinomycetaceae</taxon>
        <taxon>Planifilum</taxon>
    </lineage>
</organism>
<evidence type="ECO:0000256" key="3">
    <source>
        <dbReference type="ARBA" id="ARBA00022475"/>
    </source>
</evidence>
<evidence type="ECO:0000313" key="9">
    <source>
        <dbReference type="EMBL" id="SFF82991.1"/>
    </source>
</evidence>
<feature type="transmembrane region" description="Helical" evidence="7">
    <location>
        <begin position="308"/>
        <end position="330"/>
    </location>
</feature>
<feature type="transmembrane region" description="Helical" evidence="7">
    <location>
        <begin position="281"/>
        <end position="302"/>
    </location>
</feature>
<feature type="transmembrane region" description="Helical" evidence="7">
    <location>
        <begin position="12"/>
        <end position="37"/>
    </location>
</feature>
<dbReference type="GO" id="GO:0005886">
    <property type="term" value="C:plasma membrane"/>
    <property type="evidence" value="ECO:0007669"/>
    <property type="project" value="UniProtKB-SubCell"/>
</dbReference>
<dbReference type="InterPro" id="IPR005829">
    <property type="entry name" value="Sugar_transporter_CS"/>
</dbReference>
<evidence type="ECO:0000313" key="10">
    <source>
        <dbReference type="Proteomes" id="UP000198661"/>
    </source>
</evidence>
<dbReference type="PANTHER" id="PTHR43414">
    <property type="entry name" value="MULTIDRUG RESISTANCE PROTEIN MDTG"/>
    <property type="match status" value="1"/>
</dbReference>
<dbReference type="Pfam" id="PF07690">
    <property type="entry name" value="MFS_1"/>
    <property type="match status" value="1"/>
</dbReference>
<evidence type="ECO:0000256" key="4">
    <source>
        <dbReference type="ARBA" id="ARBA00022692"/>
    </source>
</evidence>
<evidence type="ECO:0000256" key="6">
    <source>
        <dbReference type="ARBA" id="ARBA00023136"/>
    </source>
</evidence>
<dbReference type="PANTHER" id="PTHR43414:SF1">
    <property type="entry name" value="PEPTIDE PERMEASE"/>
    <property type="match status" value="1"/>
</dbReference>
<feature type="transmembrane region" description="Helical" evidence="7">
    <location>
        <begin position="252"/>
        <end position="272"/>
    </location>
</feature>
<protein>
    <submittedName>
        <fullName evidence="9">Predicted arabinose efflux permease, MFS family</fullName>
    </submittedName>
</protein>
<dbReference type="SUPFAM" id="SSF103473">
    <property type="entry name" value="MFS general substrate transporter"/>
    <property type="match status" value="1"/>
</dbReference>
<dbReference type="PROSITE" id="PS50850">
    <property type="entry name" value="MFS"/>
    <property type="match status" value="1"/>
</dbReference>
<dbReference type="Gene3D" id="1.20.1250.20">
    <property type="entry name" value="MFS general substrate transporter like domains"/>
    <property type="match status" value="1"/>
</dbReference>
<gene>
    <name evidence="9" type="ORF">SAMN04488025_10646</name>
</gene>
<keyword evidence="5 7" id="KW-1133">Transmembrane helix</keyword>
<dbReference type="InterPro" id="IPR036259">
    <property type="entry name" value="MFS_trans_sf"/>
</dbReference>
<feature type="domain" description="Major facilitator superfamily (MFS) profile" evidence="8">
    <location>
        <begin position="13"/>
        <end position="395"/>
    </location>
</feature>
<keyword evidence="6 7" id="KW-0472">Membrane</keyword>
<dbReference type="GO" id="GO:0022857">
    <property type="term" value="F:transmembrane transporter activity"/>
    <property type="evidence" value="ECO:0007669"/>
    <property type="project" value="InterPro"/>
</dbReference>
<evidence type="ECO:0000256" key="1">
    <source>
        <dbReference type="ARBA" id="ARBA00004651"/>
    </source>
</evidence>
<accession>A0A1I2M120</accession>
<keyword evidence="4 7" id="KW-0812">Transmembrane</keyword>
<evidence type="ECO:0000256" key="7">
    <source>
        <dbReference type="SAM" id="Phobius"/>
    </source>
</evidence>
<dbReference type="PROSITE" id="PS00216">
    <property type="entry name" value="SUGAR_TRANSPORT_1"/>
    <property type="match status" value="1"/>
</dbReference>
<feature type="transmembrane region" description="Helical" evidence="7">
    <location>
        <begin position="140"/>
        <end position="162"/>
    </location>
</feature>
<dbReference type="STRING" id="201973.SAMN04488025_10646"/>
<dbReference type="InterPro" id="IPR011701">
    <property type="entry name" value="MFS"/>
</dbReference>
<reference evidence="10" key="1">
    <citation type="submission" date="2016-10" db="EMBL/GenBank/DDBJ databases">
        <authorList>
            <person name="Varghese N."/>
            <person name="Submissions S."/>
        </authorList>
    </citation>
    <scope>NUCLEOTIDE SEQUENCE [LARGE SCALE GENOMIC DNA]</scope>
    <source>
        <strain evidence="10">DSM 44945</strain>
    </source>
</reference>
<feature type="transmembrane region" description="Helical" evidence="7">
    <location>
        <begin position="168"/>
        <end position="187"/>
    </location>
</feature>
<feature type="transmembrane region" description="Helical" evidence="7">
    <location>
        <begin position="342"/>
        <end position="365"/>
    </location>
</feature>
<name>A0A1I2M120_9BACL</name>
<dbReference type="RefSeq" id="WP_177198992.1">
    <property type="nucleotide sequence ID" value="NZ_FOOK01000006.1"/>
</dbReference>
<dbReference type="InterPro" id="IPR020846">
    <property type="entry name" value="MFS_dom"/>
</dbReference>
<dbReference type="AlphaFoldDB" id="A0A1I2M120"/>
<feature type="transmembrane region" description="Helical" evidence="7">
    <location>
        <begin position="371"/>
        <end position="389"/>
    </location>
</feature>
<dbReference type="Proteomes" id="UP000198661">
    <property type="component" value="Unassembled WGS sequence"/>
</dbReference>
<keyword evidence="10" id="KW-1185">Reference proteome</keyword>
<feature type="transmembrane region" description="Helical" evidence="7">
    <location>
        <begin position="81"/>
        <end position="97"/>
    </location>
</feature>
<evidence type="ECO:0000256" key="5">
    <source>
        <dbReference type="ARBA" id="ARBA00022989"/>
    </source>
</evidence>
<proteinExistence type="predicted"/>
<keyword evidence="3" id="KW-1003">Cell membrane</keyword>